<reference evidence="3" key="1">
    <citation type="submission" date="2023-01" db="EMBL/GenBank/DDBJ databases">
        <title>Genome assembly of the deep-sea coral Lophelia pertusa.</title>
        <authorList>
            <person name="Herrera S."/>
            <person name="Cordes E."/>
        </authorList>
    </citation>
    <scope>NUCLEOTIDE SEQUENCE</scope>
    <source>
        <strain evidence="3">USNM1676648</strain>
        <tissue evidence="3">Polyp</tissue>
    </source>
</reference>
<feature type="compositionally biased region" description="Basic residues" evidence="2">
    <location>
        <begin position="251"/>
        <end position="261"/>
    </location>
</feature>
<proteinExistence type="predicted"/>
<comment type="caution">
    <text evidence="3">The sequence shown here is derived from an EMBL/GenBank/DDBJ whole genome shotgun (WGS) entry which is preliminary data.</text>
</comment>
<dbReference type="AlphaFoldDB" id="A0A9X0DAV5"/>
<dbReference type="OrthoDB" id="5980642at2759"/>
<evidence type="ECO:0000256" key="2">
    <source>
        <dbReference type="SAM" id="MobiDB-lite"/>
    </source>
</evidence>
<accession>A0A9X0DAV5</accession>
<organism evidence="3 4">
    <name type="scientific">Desmophyllum pertusum</name>
    <dbReference type="NCBI Taxonomy" id="174260"/>
    <lineage>
        <taxon>Eukaryota</taxon>
        <taxon>Metazoa</taxon>
        <taxon>Cnidaria</taxon>
        <taxon>Anthozoa</taxon>
        <taxon>Hexacorallia</taxon>
        <taxon>Scleractinia</taxon>
        <taxon>Caryophylliina</taxon>
        <taxon>Caryophylliidae</taxon>
        <taxon>Desmophyllum</taxon>
    </lineage>
</organism>
<feature type="region of interest" description="Disordered" evidence="2">
    <location>
        <begin position="220"/>
        <end position="288"/>
    </location>
</feature>
<feature type="region of interest" description="Disordered" evidence="2">
    <location>
        <begin position="109"/>
        <end position="165"/>
    </location>
</feature>
<feature type="compositionally biased region" description="Basic and acidic residues" evidence="2">
    <location>
        <begin position="262"/>
        <end position="282"/>
    </location>
</feature>
<gene>
    <name evidence="3" type="ORF">OS493_014922</name>
</gene>
<evidence type="ECO:0000313" key="4">
    <source>
        <dbReference type="Proteomes" id="UP001163046"/>
    </source>
</evidence>
<keyword evidence="1" id="KW-0175">Coiled coil</keyword>
<evidence type="ECO:0000256" key="1">
    <source>
        <dbReference type="SAM" id="Coils"/>
    </source>
</evidence>
<feature type="compositionally biased region" description="Basic and acidic residues" evidence="2">
    <location>
        <begin position="220"/>
        <end position="234"/>
    </location>
</feature>
<sequence length="830" mass="94625">MASAPNEGGDSLGKDNFSRPCTSEQVVPGKIQIESVSDGERQDSSVETTMSEVTPAVDTACTEESEIPCSTDYDEFFGEITEISEDVFESSQSETVEVEADSQRFECDNVLGKESSETTSHSKSASEGIKIQPNDGKTSKCKEKTNSKTEKQEDMAVISQKRPWLSESKDQYCQANCSPDNARNEVKILKEKLAISKKDTDTMQKLLEDVRKDYEELQKSFEKRESDAKTKVPPEDLLEESDDSRKEKAERKRGKTSKRRDKVSPSDEKNVARSSEKRKSALDKGSLNSRDVTDLGEMACPCFVQSIRKIVTDVREDCKDSISVLKQISTEQCTSIGNELTKLKDEYTCALEKKDSEIHSFEGVIKGLQARILEKENETVTFGATICSAIEEKQKLYDDIRGLKDQLLRVRYENETSQADLEKIKRGLKRYCTAQEYEELQRSDFKFSCDCSGVDGAQTSDECKVSELRSKETKFYPVLKKAKKEITKLKEEKRNAENRLQEKISDAEELENYLNKKLKEALIEVKQKERGMAELKEQLVAIKLENAKLSANIDELEEEKEDLCKKHAKEMEAIKNKLKKSNESLQVHKVKSEQLQVENDSLNDSYLGLKSYLEDEGAKVIAGMTKSGEYLSDDEDSTGQLLKAESLLQKQLEAEKEKNELCLKEIESLKKEVDEWKEMVRGDMDIGLGFLRIEIEDLKEEIQDNQILIKQLMSKKKSHLLIIKALRRENESMKRSLDIVPAEYDDILFDSDDQLDSEEPGYDITTTQEHRVRFDKNGKLEKPECPDDDDDSLFDEMIKHGVHFSEDDNDFHNDSSLEFLEYDTSISEKE</sequence>
<dbReference type="EMBL" id="MU825403">
    <property type="protein sequence ID" value="KAJ7391993.1"/>
    <property type="molecule type" value="Genomic_DNA"/>
</dbReference>
<evidence type="ECO:0000313" key="3">
    <source>
        <dbReference type="EMBL" id="KAJ7391993.1"/>
    </source>
</evidence>
<dbReference type="Proteomes" id="UP001163046">
    <property type="component" value="Unassembled WGS sequence"/>
</dbReference>
<name>A0A9X0DAV5_9CNID</name>
<feature type="coiled-coil region" evidence="1">
    <location>
        <begin position="479"/>
        <end position="588"/>
    </location>
</feature>
<feature type="coiled-coil region" evidence="1">
    <location>
        <begin position="652"/>
        <end position="715"/>
    </location>
</feature>
<feature type="compositionally biased region" description="Basic and acidic residues" evidence="2">
    <location>
        <begin position="137"/>
        <end position="154"/>
    </location>
</feature>
<feature type="region of interest" description="Disordered" evidence="2">
    <location>
        <begin position="1"/>
        <end position="65"/>
    </location>
</feature>
<protein>
    <submittedName>
        <fullName evidence="3">Uncharacterized protein</fullName>
    </submittedName>
</protein>
<feature type="compositionally biased region" description="Low complexity" evidence="2">
    <location>
        <begin position="117"/>
        <end position="127"/>
    </location>
</feature>
<keyword evidence="4" id="KW-1185">Reference proteome</keyword>